<dbReference type="RefSeq" id="WP_151150450.1">
    <property type="nucleotide sequence ID" value="NZ_WAIE01000002.1"/>
</dbReference>
<dbReference type="AlphaFoldDB" id="A0A6N6N2I6"/>
<dbReference type="SUPFAM" id="SSF53850">
    <property type="entry name" value="Periplasmic binding protein-like II"/>
    <property type="match status" value="1"/>
</dbReference>
<proteinExistence type="predicted"/>
<feature type="chain" id="PRO_5026853309" evidence="2">
    <location>
        <begin position="37"/>
        <end position="289"/>
    </location>
</feature>
<protein>
    <submittedName>
        <fullName evidence="4">Transporter substrate-binding domain-containing protein</fullName>
    </submittedName>
</protein>
<evidence type="ECO:0000256" key="2">
    <source>
        <dbReference type="SAM" id="SignalP"/>
    </source>
</evidence>
<dbReference type="EMBL" id="WAIE01000002">
    <property type="protein sequence ID" value="KAB1442229.1"/>
    <property type="molecule type" value="Genomic_DNA"/>
</dbReference>
<evidence type="ECO:0000259" key="3">
    <source>
        <dbReference type="Pfam" id="PF00497"/>
    </source>
</evidence>
<sequence length="289" mass="32567">MTHCTASVRAGYTRACTTLLISALLTLLFMALPGQAQEPQKLVRIATLDNYYPYCFRIPGSRPRPTERLEPGAESDQLAGFSWDMVRTCLHNEGYTIELHVAPWARVEHYVRNNMADIMFPSLITPARRTAFAFSRGSTDTVNIVMYANAPMTPVPKTMDAFAGKKIGVMRDWSFGPMWEKTHTAVRHPVDSILHAFQMLAKKRVDAVIGYEKCFDNTLSETGNANTFWKSPSFETLHGYLACRASDSFSQNVLSAFDRQARRLRKTGVIDRLARKWSVPVPLLRDATP</sequence>
<dbReference type="InterPro" id="IPR001638">
    <property type="entry name" value="Solute-binding_3/MltF_N"/>
</dbReference>
<dbReference type="OrthoDB" id="6301342at2"/>
<name>A0A6N6N2I6_9BACT</name>
<reference evidence="4 5" key="1">
    <citation type="journal article" date="2017" name="Int. J. Syst. Evol. Microbiol.">
        <title>Desulfovibrio senegalensis sp. nov., a mesophilic sulfate reducer isolated from marine sediment.</title>
        <authorList>
            <person name="Thioye A."/>
            <person name="Gam Z.B.A."/>
            <person name="Mbengue M."/>
            <person name="Cayol J.L."/>
            <person name="Joseph-Bartoli M."/>
            <person name="Toure-Kane C."/>
            <person name="Labat M."/>
        </authorList>
    </citation>
    <scope>NUCLEOTIDE SEQUENCE [LARGE SCALE GENOMIC DNA]</scope>
    <source>
        <strain evidence="4 5">DSM 101509</strain>
    </source>
</reference>
<evidence type="ECO:0000313" key="5">
    <source>
        <dbReference type="Proteomes" id="UP000438699"/>
    </source>
</evidence>
<feature type="domain" description="Solute-binding protein family 3/N-terminal" evidence="3">
    <location>
        <begin position="74"/>
        <end position="277"/>
    </location>
</feature>
<organism evidence="4 5">
    <name type="scientific">Pseudodesulfovibrio senegalensis</name>
    <dbReference type="NCBI Taxonomy" id="1721087"/>
    <lineage>
        <taxon>Bacteria</taxon>
        <taxon>Pseudomonadati</taxon>
        <taxon>Thermodesulfobacteriota</taxon>
        <taxon>Desulfovibrionia</taxon>
        <taxon>Desulfovibrionales</taxon>
        <taxon>Desulfovibrionaceae</taxon>
    </lineage>
</organism>
<keyword evidence="1 2" id="KW-0732">Signal</keyword>
<keyword evidence="5" id="KW-1185">Reference proteome</keyword>
<accession>A0A6N6N2I6</accession>
<feature type="signal peptide" evidence="2">
    <location>
        <begin position="1"/>
        <end position="36"/>
    </location>
</feature>
<evidence type="ECO:0000256" key="1">
    <source>
        <dbReference type="ARBA" id="ARBA00022729"/>
    </source>
</evidence>
<dbReference type="Proteomes" id="UP000438699">
    <property type="component" value="Unassembled WGS sequence"/>
</dbReference>
<comment type="caution">
    <text evidence="4">The sequence shown here is derived from an EMBL/GenBank/DDBJ whole genome shotgun (WGS) entry which is preliminary data.</text>
</comment>
<dbReference type="Pfam" id="PF00497">
    <property type="entry name" value="SBP_bac_3"/>
    <property type="match status" value="1"/>
</dbReference>
<dbReference type="PANTHER" id="PTHR35936">
    <property type="entry name" value="MEMBRANE-BOUND LYTIC MUREIN TRANSGLYCOSYLASE F"/>
    <property type="match status" value="1"/>
</dbReference>
<evidence type="ECO:0000313" key="4">
    <source>
        <dbReference type="EMBL" id="KAB1442229.1"/>
    </source>
</evidence>
<dbReference type="Gene3D" id="3.40.190.10">
    <property type="entry name" value="Periplasmic binding protein-like II"/>
    <property type="match status" value="2"/>
</dbReference>
<dbReference type="PANTHER" id="PTHR35936:SF35">
    <property type="entry name" value="L-CYSTINE-BINDING PROTEIN TCYJ"/>
    <property type="match status" value="1"/>
</dbReference>
<gene>
    <name evidence="4" type="ORF">F8A88_07165</name>
</gene>